<evidence type="ECO:0000313" key="11">
    <source>
        <dbReference type="Proteomes" id="UP001299068"/>
    </source>
</evidence>
<dbReference type="Pfam" id="PF13484">
    <property type="entry name" value="Fer4_16"/>
    <property type="match status" value="1"/>
</dbReference>
<dbReference type="PANTHER" id="PTHR30002:SF4">
    <property type="entry name" value="EPOXYQUEUOSINE REDUCTASE"/>
    <property type="match status" value="1"/>
</dbReference>
<gene>
    <name evidence="10" type="primary">queG</name>
    <name evidence="10" type="ORF">K5V21_14425</name>
</gene>
<evidence type="ECO:0000256" key="1">
    <source>
        <dbReference type="ARBA" id="ARBA00022485"/>
    </source>
</evidence>
<dbReference type="Pfam" id="PF08331">
    <property type="entry name" value="QueG_DUF1730"/>
    <property type="match status" value="1"/>
</dbReference>
<dbReference type="PROSITE" id="PS51379">
    <property type="entry name" value="4FE4S_FER_2"/>
    <property type="match status" value="1"/>
</dbReference>
<dbReference type="EMBL" id="JAIKTU010000012">
    <property type="protein sequence ID" value="MBY0756641.1"/>
    <property type="molecule type" value="Genomic_DNA"/>
</dbReference>
<dbReference type="EC" id="1.17.99.6" evidence="10"/>
<protein>
    <submittedName>
        <fullName evidence="10">tRNA epoxyqueuosine(34) reductase QueG</fullName>
        <ecNumber evidence="10">1.17.99.6</ecNumber>
    </submittedName>
</protein>
<evidence type="ECO:0000256" key="4">
    <source>
        <dbReference type="ARBA" id="ARBA00022723"/>
    </source>
</evidence>
<keyword evidence="11" id="KW-1185">Reference proteome</keyword>
<evidence type="ECO:0000256" key="5">
    <source>
        <dbReference type="ARBA" id="ARBA00022785"/>
    </source>
</evidence>
<keyword evidence="3" id="KW-0819">tRNA processing</keyword>
<organism evidence="10 11">
    <name type="scientific">Clostridium sardiniense</name>
    <name type="common">Clostridium absonum</name>
    <dbReference type="NCBI Taxonomy" id="29369"/>
    <lineage>
        <taxon>Bacteria</taxon>
        <taxon>Bacillati</taxon>
        <taxon>Bacillota</taxon>
        <taxon>Clostridia</taxon>
        <taxon>Eubacteriales</taxon>
        <taxon>Clostridiaceae</taxon>
        <taxon>Clostridium</taxon>
    </lineage>
</organism>
<dbReference type="PANTHER" id="PTHR30002">
    <property type="entry name" value="EPOXYQUEUOSINE REDUCTASE"/>
    <property type="match status" value="1"/>
</dbReference>
<evidence type="ECO:0000256" key="7">
    <source>
        <dbReference type="ARBA" id="ARBA00023004"/>
    </source>
</evidence>
<keyword evidence="1" id="KW-0004">4Fe-4S</keyword>
<evidence type="ECO:0000256" key="8">
    <source>
        <dbReference type="ARBA" id="ARBA00023014"/>
    </source>
</evidence>
<reference evidence="10 11" key="1">
    <citation type="journal article" date="2021" name="Cell Host Microbe">
        <title>in vivo commensal control of Clostridioides difficile virulence.</title>
        <authorList>
            <person name="Girinathan B.P."/>
            <person name="Dibenedetto N."/>
            <person name="Worley J.N."/>
            <person name="Peltier J."/>
            <person name="Arrieta-Ortiz M.L."/>
            <person name="Rupa Christinal Immanuel S."/>
            <person name="Lavin R."/>
            <person name="Delaney M.L."/>
            <person name="Cummins C."/>
            <person name="Hoffmann M."/>
            <person name="Luo Y."/>
            <person name="Gonzalez-Escalona N."/>
            <person name="Allard M."/>
            <person name="Onderdonk A.B."/>
            <person name="Gerber G.K."/>
            <person name="Sonenshein A.L."/>
            <person name="Baliga N."/>
            <person name="Dupuy B."/>
            <person name="Bry L."/>
        </authorList>
    </citation>
    <scope>NUCLEOTIDE SEQUENCE [LARGE SCALE GENOMIC DNA]</scope>
    <source>
        <strain evidence="10 11">DSM 599</strain>
    </source>
</reference>
<keyword evidence="5" id="KW-0671">Queuosine biosynthesis</keyword>
<evidence type="ECO:0000259" key="9">
    <source>
        <dbReference type="PROSITE" id="PS51379"/>
    </source>
</evidence>
<dbReference type="InterPro" id="IPR004453">
    <property type="entry name" value="QueG"/>
</dbReference>
<evidence type="ECO:0000313" key="10">
    <source>
        <dbReference type="EMBL" id="MBY0756641.1"/>
    </source>
</evidence>
<feature type="domain" description="4Fe-4S ferredoxin-type" evidence="9">
    <location>
        <begin position="173"/>
        <end position="203"/>
    </location>
</feature>
<evidence type="ECO:0000256" key="3">
    <source>
        <dbReference type="ARBA" id="ARBA00022694"/>
    </source>
</evidence>
<proteinExistence type="predicted"/>
<accession>A0ABS7L0Q6</accession>
<dbReference type="SUPFAM" id="SSF46548">
    <property type="entry name" value="alpha-helical ferredoxin"/>
    <property type="match status" value="1"/>
</dbReference>
<sequence length="326" mass="38494">MELRKEILEFCKSLNLDLVGFIKCREFEELRDFYNNRKELLLENEFEEKDIDKRIKPNMYMKEGKTIISIAFPYATNESFFDNGFSVYTKGMDYHRVVHNYLEKICKFIEEHGGEAKAFVDSNSLPERYIASLAGIGFVGKNNMIITKKYGSYVFLGEIITDLEIYEDDKTTFNESREYKECGECSNCLKECPTKSINNFRRNPNICISYLTQKKDLNDKEINLLNGRIFGCDSCQMKCPYNENVEYTKLNEFKVNEFMKKDEEDFIINLNNLAFKETYKNTSCGWRGKNTLIRNAIIRKKKYKRQEIKDVKTESPYIKGYMDRLL</sequence>
<dbReference type="PROSITE" id="PS00198">
    <property type="entry name" value="4FE4S_FER_1"/>
    <property type="match status" value="1"/>
</dbReference>
<evidence type="ECO:0000256" key="6">
    <source>
        <dbReference type="ARBA" id="ARBA00023002"/>
    </source>
</evidence>
<keyword evidence="4" id="KW-0479">Metal-binding</keyword>
<dbReference type="GO" id="GO:0052693">
    <property type="term" value="F:epoxyqueuosine reductase activity"/>
    <property type="evidence" value="ECO:0007669"/>
    <property type="project" value="UniProtKB-EC"/>
</dbReference>
<dbReference type="NCBIfam" id="TIGR00276">
    <property type="entry name" value="tRNA epoxyqueuosine(34) reductase QueG"/>
    <property type="match status" value="1"/>
</dbReference>
<comment type="caution">
    <text evidence="10">The sequence shown here is derived from an EMBL/GenBank/DDBJ whole genome shotgun (WGS) entry which is preliminary data.</text>
</comment>
<dbReference type="InterPro" id="IPR013542">
    <property type="entry name" value="QueG_DUF1730"/>
</dbReference>
<keyword evidence="8" id="KW-0411">Iron-sulfur</keyword>
<dbReference type="Proteomes" id="UP001299068">
    <property type="component" value="Unassembled WGS sequence"/>
</dbReference>
<dbReference type="InterPro" id="IPR017900">
    <property type="entry name" value="4Fe4S_Fe_S_CS"/>
</dbReference>
<name>A0ABS7L0Q6_CLOSR</name>
<evidence type="ECO:0000256" key="2">
    <source>
        <dbReference type="ARBA" id="ARBA00022490"/>
    </source>
</evidence>
<keyword evidence="2" id="KW-0963">Cytoplasm</keyword>
<keyword evidence="7" id="KW-0408">Iron</keyword>
<dbReference type="RefSeq" id="WP_221861873.1">
    <property type="nucleotide sequence ID" value="NZ_JAIKTU010000012.1"/>
</dbReference>
<dbReference type="InterPro" id="IPR017896">
    <property type="entry name" value="4Fe4S_Fe-S-bd"/>
</dbReference>
<keyword evidence="6 10" id="KW-0560">Oxidoreductase</keyword>